<evidence type="ECO:0000256" key="1">
    <source>
        <dbReference type="SAM" id="Phobius"/>
    </source>
</evidence>
<dbReference type="Pfam" id="PF22564">
    <property type="entry name" value="HAAS"/>
    <property type="match status" value="1"/>
</dbReference>
<gene>
    <name evidence="2" type="ORF">D7S89_20840</name>
</gene>
<name>A0A494X4J8_9BURK</name>
<dbReference type="OrthoDB" id="9804829at2"/>
<keyword evidence="1" id="KW-1133">Transmembrane helix</keyword>
<dbReference type="AlphaFoldDB" id="A0A494X4J8"/>
<organism evidence="2 3">
    <name type="scientific">Trinickia fusca</name>
    <dbReference type="NCBI Taxonomy" id="2419777"/>
    <lineage>
        <taxon>Bacteria</taxon>
        <taxon>Pseudomonadati</taxon>
        <taxon>Pseudomonadota</taxon>
        <taxon>Betaproteobacteria</taxon>
        <taxon>Burkholderiales</taxon>
        <taxon>Burkholderiaceae</taxon>
        <taxon>Trinickia</taxon>
    </lineage>
</organism>
<sequence>MKQEAFIQQLRQALEGLPKHAVDEIVADYREYIGDALAAGRSEEDVIAALGDPAKLARELKAQASYRQWQQSRSFGNLAHVIVSIAGLGLRNVLLLVPFMLYLVVLTVGYAISSALTIAGLVAVVGLGSHYMFGWPALDSTPINVTTQGHRQSKNVAEAAGDALSAQSDIKDVKVVGDRLVLKLRDGSKASILTHSGTIVIKNEDGQNKVVALGSGVLDSLTKTDDGTYSIRTADVVVFKLKDDDDNSVSIVHGSNNSFIWDIRDDNADNGHVRFEQDAQGTPKNVTLDSGDESVSIDGANGLSVKSGDDSVVINGASGLSVNSGNQSVHIGGLKGATLAGIGFIYAVALLIGGVLGLSLCIWLTRATWRALARYVHRQIDAITARLDGREQQA</sequence>
<accession>A0A494X4J8</accession>
<evidence type="ECO:0000313" key="2">
    <source>
        <dbReference type="EMBL" id="RKP45272.1"/>
    </source>
</evidence>
<dbReference type="Proteomes" id="UP000280434">
    <property type="component" value="Unassembled WGS sequence"/>
</dbReference>
<dbReference type="RefSeq" id="WP_121280666.1">
    <property type="nucleotide sequence ID" value="NZ_RBZV01000010.1"/>
</dbReference>
<comment type="caution">
    <text evidence="2">The sequence shown here is derived from an EMBL/GenBank/DDBJ whole genome shotgun (WGS) entry which is preliminary data.</text>
</comment>
<keyword evidence="1" id="KW-0472">Membrane</keyword>
<keyword evidence="3" id="KW-1185">Reference proteome</keyword>
<proteinExistence type="predicted"/>
<keyword evidence="1" id="KW-0812">Transmembrane</keyword>
<feature type="transmembrane region" description="Helical" evidence="1">
    <location>
        <begin position="100"/>
        <end position="127"/>
    </location>
</feature>
<dbReference type="EMBL" id="RBZV01000010">
    <property type="protein sequence ID" value="RKP45272.1"/>
    <property type="molecule type" value="Genomic_DNA"/>
</dbReference>
<evidence type="ECO:0000313" key="3">
    <source>
        <dbReference type="Proteomes" id="UP000280434"/>
    </source>
</evidence>
<feature type="transmembrane region" description="Helical" evidence="1">
    <location>
        <begin position="344"/>
        <end position="365"/>
    </location>
</feature>
<reference evidence="2 3" key="1">
    <citation type="submission" date="2018-10" db="EMBL/GenBank/DDBJ databases">
        <title>Paraburkholderia sp. 7MK8-2, isolated from soil.</title>
        <authorList>
            <person name="Gao Z.-H."/>
            <person name="Qiu L.-H."/>
        </authorList>
    </citation>
    <scope>NUCLEOTIDE SEQUENCE [LARGE SCALE GENOMIC DNA]</scope>
    <source>
        <strain evidence="2 3">7MK8-2</strain>
    </source>
</reference>
<protein>
    <submittedName>
        <fullName evidence="2">DUF1700 domain-containing protein</fullName>
    </submittedName>
</protein>